<dbReference type="EMBL" id="ML979143">
    <property type="protein sequence ID" value="KAF1911602.1"/>
    <property type="molecule type" value="Genomic_DNA"/>
</dbReference>
<dbReference type="Proteomes" id="UP000800096">
    <property type="component" value="Unassembled WGS sequence"/>
</dbReference>
<accession>A0A6A5Q891</accession>
<feature type="compositionally biased region" description="Polar residues" evidence="1">
    <location>
        <begin position="10"/>
        <end position="30"/>
    </location>
</feature>
<keyword evidence="3" id="KW-1185">Reference proteome</keyword>
<reference evidence="2" key="1">
    <citation type="journal article" date="2020" name="Stud. Mycol.">
        <title>101 Dothideomycetes genomes: a test case for predicting lifestyles and emergence of pathogens.</title>
        <authorList>
            <person name="Haridas S."/>
            <person name="Albert R."/>
            <person name="Binder M."/>
            <person name="Bloem J."/>
            <person name="Labutti K."/>
            <person name="Salamov A."/>
            <person name="Andreopoulos B."/>
            <person name="Baker S."/>
            <person name="Barry K."/>
            <person name="Bills G."/>
            <person name="Bluhm B."/>
            <person name="Cannon C."/>
            <person name="Castanera R."/>
            <person name="Culley D."/>
            <person name="Daum C."/>
            <person name="Ezra D."/>
            <person name="Gonzalez J."/>
            <person name="Henrissat B."/>
            <person name="Kuo A."/>
            <person name="Liang C."/>
            <person name="Lipzen A."/>
            <person name="Lutzoni F."/>
            <person name="Magnuson J."/>
            <person name="Mondo S."/>
            <person name="Nolan M."/>
            <person name="Ohm R."/>
            <person name="Pangilinan J."/>
            <person name="Park H.-J."/>
            <person name="Ramirez L."/>
            <person name="Alfaro M."/>
            <person name="Sun H."/>
            <person name="Tritt A."/>
            <person name="Yoshinaga Y."/>
            <person name="Zwiers L.-H."/>
            <person name="Turgeon B."/>
            <person name="Goodwin S."/>
            <person name="Spatafora J."/>
            <person name="Crous P."/>
            <person name="Grigoriev I."/>
        </authorList>
    </citation>
    <scope>NUCLEOTIDE SEQUENCE</scope>
    <source>
        <strain evidence="2">HMLAC05119</strain>
    </source>
</reference>
<organism evidence="2 3">
    <name type="scientific">Ampelomyces quisqualis</name>
    <name type="common">Powdery mildew agent</name>
    <dbReference type="NCBI Taxonomy" id="50730"/>
    <lineage>
        <taxon>Eukaryota</taxon>
        <taxon>Fungi</taxon>
        <taxon>Dikarya</taxon>
        <taxon>Ascomycota</taxon>
        <taxon>Pezizomycotina</taxon>
        <taxon>Dothideomycetes</taxon>
        <taxon>Pleosporomycetidae</taxon>
        <taxon>Pleosporales</taxon>
        <taxon>Pleosporineae</taxon>
        <taxon>Phaeosphaeriaceae</taxon>
        <taxon>Ampelomyces</taxon>
    </lineage>
</organism>
<name>A0A6A5Q891_AMPQU</name>
<evidence type="ECO:0000313" key="3">
    <source>
        <dbReference type="Proteomes" id="UP000800096"/>
    </source>
</evidence>
<dbReference type="OrthoDB" id="5377226at2759"/>
<evidence type="ECO:0000256" key="1">
    <source>
        <dbReference type="SAM" id="MobiDB-lite"/>
    </source>
</evidence>
<dbReference type="AlphaFoldDB" id="A0A6A5Q891"/>
<gene>
    <name evidence="2" type="ORF">BDU57DRAFT_524173</name>
</gene>
<protein>
    <submittedName>
        <fullName evidence="2">Uncharacterized protein</fullName>
    </submittedName>
</protein>
<feature type="region of interest" description="Disordered" evidence="1">
    <location>
        <begin position="1"/>
        <end position="137"/>
    </location>
</feature>
<evidence type="ECO:0000313" key="2">
    <source>
        <dbReference type="EMBL" id="KAF1911602.1"/>
    </source>
</evidence>
<feature type="compositionally biased region" description="Polar residues" evidence="1">
    <location>
        <begin position="48"/>
        <end position="91"/>
    </location>
</feature>
<proteinExistence type="predicted"/>
<sequence>MYITSELFGGSSTRNYRDPATSTYWTTMTDSPHPAGLGKRKRHDAEEASSTNHTPQQRLSSPSRRYQGHNTPSSDSNRNLPYPVHSTSPLFSASDRRPVKQMKRTSPKSTLFKSPSHLMDMEPDLPPPSSKEDAHAHPHSITDLRPCHACKSAPKRRKDLENYLDCRRCDGRTCYICARQCFGRCGKAVCKKCIVEVGQEGDPWCLDCYARDINS</sequence>